<dbReference type="EMBL" id="QLMH01000004">
    <property type="protein sequence ID" value="RAK20394.1"/>
    <property type="molecule type" value="Genomic_DNA"/>
</dbReference>
<organism evidence="2 3">
    <name type="scientific">Paranoxybacillus vitaminiphilus</name>
    <dbReference type="NCBI Taxonomy" id="581036"/>
    <lineage>
        <taxon>Bacteria</taxon>
        <taxon>Bacillati</taxon>
        <taxon>Bacillota</taxon>
        <taxon>Bacilli</taxon>
        <taxon>Bacillales</taxon>
        <taxon>Anoxybacillaceae</taxon>
        <taxon>Paranoxybacillus</taxon>
    </lineage>
</organism>
<gene>
    <name evidence="2" type="ORF">B0I26_10445</name>
</gene>
<dbReference type="RefSeq" id="WP_111644702.1">
    <property type="nucleotide sequence ID" value="NZ_QLMH01000004.1"/>
</dbReference>
<dbReference type="GO" id="GO:0016740">
    <property type="term" value="F:transferase activity"/>
    <property type="evidence" value="ECO:0007669"/>
    <property type="project" value="UniProtKB-KW"/>
</dbReference>
<name>A0A327YHK4_9BACL</name>
<dbReference type="OrthoDB" id="9768685at2"/>
<comment type="caution">
    <text evidence="2">The sequence shown here is derived from an EMBL/GenBank/DDBJ whole genome shotgun (WGS) entry which is preliminary data.</text>
</comment>
<dbReference type="Pfam" id="PF13692">
    <property type="entry name" value="Glyco_trans_1_4"/>
    <property type="match status" value="1"/>
</dbReference>
<proteinExistence type="predicted"/>
<feature type="domain" description="Glycosyltransferase subfamily 4-like N-terminal" evidence="1">
    <location>
        <begin position="13"/>
        <end position="217"/>
    </location>
</feature>
<dbReference type="Gene3D" id="3.40.50.2000">
    <property type="entry name" value="Glycogen Phosphorylase B"/>
    <property type="match status" value="2"/>
</dbReference>
<protein>
    <submittedName>
        <fullName evidence="2">Glycosyltransferase involved in cell wall biosynthesis</fullName>
    </submittedName>
</protein>
<accession>A0A327YHK4</accession>
<sequence>MKPLLVNTFDIEGGAARAAYRLHKGLQQIGLDSKMLVQVKYSDDYTVFGPENKIDKVFSKIRPYLDLLPLYRYKNRNKTPWSNSLLPNKSLIDKINSFNPDIVHLHWINGGFFPISLIPYIKQPIIWTLHDSWPFTGGCHIPYECKKYENNCGQCPHLQSKSGKDLSYKIWKRKFKSFQNANLTIVTPSRWLADCAKRSSLFKNFRIEVIPNGIDTNKFKPIDKAFARNVLGLSNDKKYILFGAMNSISDPNKGFQFLQPALQKLATLSNTDDIELIVFGASEPKEKPNLGFKVNYLGRIHDDLTLSIVYSAADVFVAPSIMENLPNTVMEAMACGTPCVAFNIGGMPDMIEHKYNGYLASPFDISDLTQGLLWLLSENNSVYLSQNVKERVNKNFQLTKVAYKYNSLYQSVKGMVYSDLYNNYYF</sequence>
<keyword evidence="3" id="KW-1185">Reference proteome</keyword>
<dbReference type="SUPFAM" id="SSF53756">
    <property type="entry name" value="UDP-Glycosyltransferase/glycogen phosphorylase"/>
    <property type="match status" value="1"/>
</dbReference>
<dbReference type="Pfam" id="PF13439">
    <property type="entry name" value="Glyco_transf_4"/>
    <property type="match status" value="1"/>
</dbReference>
<dbReference type="PANTHER" id="PTHR12526">
    <property type="entry name" value="GLYCOSYLTRANSFERASE"/>
    <property type="match status" value="1"/>
</dbReference>
<dbReference type="Proteomes" id="UP000248555">
    <property type="component" value="Unassembled WGS sequence"/>
</dbReference>
<keyword evidence="2" id="KW-0808">Transferase</keyword>
<evidence type="ECO:0000313" key="3">
    <source>
        <dbReference type="Proteomes" id="UP000248555"/>
    </source>
</evidence>
<dbReference type="CDD" id="cd03825">
    <property type="entry name" value="GT4_WcaC-like"/>
    <property type="match status" value="1"/>
</dbReference>
<reference evidence="2 3" key="1">
    <citation type="submission" date="2018-06" db="EMBL/GenBank/DDBJ databases">
        <title>Genomic Encyclopedia of Type Strains, Phase III (KMG-III): the genomes of soil and plant-associated and newly described type strains.</title>
        <authorList>
            <person name="Whitman W."/>
        </authorList>
    </citation>
    <scope>NUCLEOTIDE SEQUENCE [LARGE SCALE GENOMIC DNA]</scope>
    <source>
        <strain evidence="2 3">CGMCC 1.8979</strain>
    </source>
</reference>
<dbReference type="AlphaFoldDB" id="A0A327YHK4"/>
<dbReference type="InterPro" id="IPR028098">
    <property type="entry name" value="Glyco_trans_4-like_N"/>
</dbReference>
<evidence type="ECO:0000259" key="1">
    <source>
        <dbReference type="Pfam" id="PF13439"/>
    </source>
</evidence>
<dbReference type="PANTHER" id="PTHR12526:SF637">
    <property type="entry name" value="GLYCOSYLTRANSFERASE EPSF-RELATED"/>
    <property type="match status" value="1"/>
</dbReference>
<evidence type="ECO:0000313" key="2">
    <source>
        <dbReference type="EMBL" id="RAK20394.1"/>
    </source>
</evidence>